<dbReference type="CDD" id="cd00303">
    <property type="entry name" value="retropepsin_like"/>
    <property type="match status" value="1"/>
</dbReference>
<dbReference type="InterPro" id="IPR000477">
    <property type="entry name" value="RT_dom"/>
</dbReference>
<dbReference type="Proteomes" id="UP001497480">
    <property type="component" value="Unassembled WGS sequence"/>
</dbReference>
<protein>
    <recommendedName>
        <fullName evidence="2">G-patch domain-containing protein</fullName>
    </recommendedName>
</protein>
<feature type="region of interest" description="Disordered" evidence="1">
    <location>
        <begin position="271"/>
        <end position="307"/>
    </location>
</feature>
<dbReference type="Gene3D" id="2.40.70.10">
    <property type="entry name" value="Acid Proteases"/>
    <property type="match status" value="1"/>
</dbReference>
<sequence>MSYEAHRNVLLKVLNQAHVSHDITTDKLGGIVNNIVADNYISFCDEEIPAEGTGHVRPLHISVMCNDYVIGKVLLDNGSSLDVMTKRTFSRLPVDASYLTNSSMIVKGFDGSRRDVMGEMELPIKLGPCVLNILFHVMDINPTYSCLLGRPWIHSSRAIPSTLHQKVKFIVDGRLITVSGEEDVLVSQPFDARYIEATEEALETSFQGLEIANTTVVREGIPLTKPYPSDASLMMAKVRIRGGYQPRKGLGKYGQGRKNIIIPKADKGRYGLGSDSKYENEGRLGKPFRDPDQPINQVEDDSDDEEWETSPELLRLVEQEDREIQPHQEPVELVNLGSEEDKKEVKVGTIMDDWVANVVAVPKKGGKLRICVDYRDLNKAIPEDDFSVPHIDVLVDSTADHALFSFMDGYSGYHHIKMAPEDINKTMFITLWGTFCYQVMPFGLKNVMATYQRAMVTLFHDMMHKEIEIYVDDIICKSKTE</sequence>
<dbReference type="InterPro" id="IPR021109">
    <property type="entry name" value="Peptidase_aspartic_dom_sf"/>
</dbReference>
<accession>A0AAV1XCB8</accession>
<dbReference type="CDD" id="cd01647">
    <property type="entry name" value="RT_LTR"/>
    <property type="match status" value="1"/>
</dbReference>
<comment type="caution">
    <text evidence="3">The sequence shown here is derived from an EMBL/GenBank/DDBJ whole genome shotgun (WGS) entry which is preliminary data.</text>
</comment>
<feature type="compositionally biased region" description="Basic and acidic residues" evidence="1">
    <location>
        <begin position="276"/>
        <end position="292"/>
    </location>
</feature>
<dbReference type="GO" id="GO:0003676">
    <property type="term" value="F:nucleic acid binding"/>
    <property type="evidence" value="ECO:0007669"/>
    <property type="project" value="InterPro"/>
</dbReference>
<reference evidence="3 4" key="1">
    <citation type="submission" date="2024-03" db="EMBL/GenBank/DDBJ databases">
        <authorList>
            <person name="Martinez-Hernandez J."/>
        </authorList>
    </citation>
    <scope>NUCLEOTIDE SEQUENCE [LARGE SCALE GENOMIC DNA]</scope>
</reference>
<evidence type="ECO:0000313" key="3">
    <source>
        <dbReference type="EMBL" id="CAL0318658.1"/>
    </source>
</evidence>
<dbReference type="SUPFAM" id="SSF56672">
    <property type="entry name" value="DNA/RNA polymerases"/>
    <property type="match status" value="1"/>
</dbReference>
<dbReference type="Pfam" id="PF00078">
    <property type="entry name" value="RVT_1"/>
    <property type="match status" value="1"/>
</dbReference>
<gene>
    <name evidence="3" type="ORF">LLUT_LOCUS19718</name>
</gene>
<name>A0AAV1XCB8_LUPLU</name>
<dbReference type="InterPro" id="IPR043502">
    <property type="entry name" value="DNA/RNA_pol_sf"/>
</dbReference>
<proteinExistence type="predicted"/>
<dbReference type="InterPro" id="IPR000467">
    <property type="entry name" value="G_patch_dom"/>
</dbReference>
<feature type="domain" description="G-patch" evidence="2">
    <location>
        <begin position="231"/>
        <end position="277"/>
    </location>
</feature>
<dbReference type="AlphaFoldDB" id="A0AAV1XCB8"/>
<feature type="compositionally biased region" description="Acidic residues" evidence="1">
    <location>
        <begin position="298"/>
        <end position="307"/>
    </location>
</feature>
<dbReference type="PANTHER" id="PTHR32108:SF9">
    <property type="entry name" value="REVERSE TRANSCRIPTASE RNASE H-LIKE DOMAIN-CONTAINING PROTEIN"/>
    <property type="match status" value="1"/>
</dbReference>
<organism evidence="3 4">
    <name type="scientific">Lupinus luteus</name>
    <name type="common">European yellow lupine</name>
    <dbReference type="NCBI Taxonomy" id="3873"/>
    <lineage>
        <taxon>Eukaryota</taxon>
        <taxon>Viridiplantae</taxon>
        <taxon>Streptophyta</taxon>
        <taxon>Embryophyta</taxon>
        <taxon>Tracheophyta</taxon>
        <taxon>Spermatophyta</taxon>
        <taxon>Magnoliopsida</taxon>
        <taxon>eudicotyledons</taxon>
        <taxon>Gunneridae</taxon>
        <taxon>Pentapetalae</taxon>
        <taxon>rosids</taxon>
        <taxon>fabids</taxon>
        <taxon>Fabales</taxon>
        <taxon>Fabaceae</taxon>
        <taxon>Papilionoideae</taxon>
        <taxon>50 kb inversion clade</taxon>
        <taxon>genistoids sensu lato</taxon>
        <taxon>core genistoids</taxon>
        <taxon>Genisteae</taxon>
        <taxon>Lupinus</taxon>
    </lineage>
</organism>
<dbReference type="Gene3D" id="3.10.10.10">
    <property type="entry name" value="HIV Type 1 Reverse Transcriptase, subunit A, domain 1"/>
    <property type="match status" value="1"/>
</dbReference>
<keyword evidence="4" id="KW-1185">Reference proteome</keyword>
<dbReference type="PROSITE" id="PS50174">
    <property type="entry name" value="G_PATCH"/>
    <property type="match status" value="1"/>
</dbReference>
<evidence type="ECO:0000259" key="2">
    <source>
        <dbReference type="PROSITE" id="PS50174"/>
    </source>
</evidence>
<evidence type="ECO:0000256" key="1">
    <source>
        <dbReference type="SAM" id="MobiDB-lite"/>
    </source>
</evidence>
<dbReference type="SUPFAM" id="SSF50630">
    <property type="entry name" value="Acid proteases"/>
    <property type="match status" value="1"/>
</dbReference>
<dbReference type="PANTHER" id="PTHR32108">
    <property type="entry name" value="DNA-DIRECTED RNA POLYMERASE SUBUNIT ALPHA"/>
    <property type="match status" value="1"/>
</dbReference>
<evidence type="ECO:0000313" key="4">
    <source>
        <dbReference type="Proteomes" id="UP001497480"/>
    </source>
</evidence>
<dbReference type="EMBL" id="CAXHTB010000013">
    <property type="protein sequence ID" value="CAL0318658.1"/>
    <property type="molecule type" value="Genomic_DNA"/>
</dbReference>